<comment type="catalytic activity">
    <reaction evidence="8 9">
        <text>oxaloacetate + phosphate = phosphoenolpyruvate + hydrogencarbonate</text>
        <dbReference type="Rhea" id="RHEA:28370"/>
        <dbReference type="ChEBI" id="CHEBI:16452"/>
        <dbReference type="ChEBI" id="CHEBI:17544"/>
        <dbReference type="ChEBI" id="CHEBI:43474"/>
        <dbReference type="ChEBI" id="CHEBI:58702"/>
        <dbReference type="EC" id="4.1.1.31"/>
    </reaction>
</comment>
<dbReference type="SUPFAM" id="SSF51621">
    <property type="entry name" value="Phosphoenolpyruvate/pyruvate domain"/>
    <property type="match status" value="1"/>
</dbReference>
<dbReference type="InterPro" id="IPR015813">
    <property type="entry name" value="Pyrv/PenolPyrv_kinase-like_dom"/>
</dbReference>
<name>D7B6Q0_NOCDD</name>
<dbReference type="GO" id="GO:0006107">
    <property type="term" value="P:oxaloacetate metabolic process"/>
    <property type="evidence" value="ECO:0007669"/>
    <property type="project" value="UniProtKB-UniRule"/>
</dbReference>
<dbReference type="Proteomes" id="UP000002219">
    <property type="component" value="Chromosome 1"/>
</dbReference>
<evidence type="ECO:0000256" key="1">
    <source>
        <dbReference type="ARBA" id="ARBA00003670"/>
    </source>
</evidence>
<dbReference type="Pfam" id="PF00311">
    <property type="entry name" value="PEPcase"/>
    <property type="match status" value="2"/>
</dbReference>
<accession>D7B6Q0</accession>
<evidence type="ECO:0000256" key="2">
    <source>
        <dbReference type="ARBA" id="ARBA00008346"/>
    </source>
</evidence>
<comment type="subunit">
    <text evidence="9">Homotetramer.</text>
</comment>
<sequence length="908" mass="99525">MVNARAKHRKYAPAHLAAGAISVGSVTMTAVSAERDSARQEVPEQLRNDVKLLGEMLGTVLAESGGEDLLADVEKLRRAVIGARDGSVTGEEITAIVAAWPLERAKQVARAFTVYFHLANLAEEHQRMRALRERDDAANPPRESLAAAVRAIREGEGGEERLDELIAGMEFHPVVTAHPTEARRRAVSTSILRVSAQLEAWHSSHEGSSAAAEAHRRLLEEIDLLWRTSQLRYTRLNPLDEVRTALAAFDETIFSVIPQVYRSLDAAIDPEGTGVRPPRATPFVRYGSWIGGDRDGNPYVTSDITREAVLIQSEHVLRGLEASCTKVARTLTAYSNLTPASPALLDALASAKAGQPELTAEIGARSPNEPHRQLLLLAAARLRATRERDADLAYPDADAFLADLRTVQESLAEAGAVRQAYGELQHLVWQAQTFGFHLAELEIRQHSEVHAAALAELREGGELSERTEEVLATIRVIAWIQERFGVEACRRYVVSFTRSAEDIAAVYELAAHALPAGRVPVLDVVPLFETGADLDASPHVLDGMLKLPQVNKRLDETGRRIEVMLGYSDSAKDVGPVSATLRLYDAQARLAAWAEEHDVRLTLFHGRGGSLGRGGGPASRALLAQAPGSVGGRFKVTEQGEVIFARYGQPAIARRHIEQVGHAVLMASTDAVQERERSAERRYRAHADTIARAAQEAYLELINTEDFAVWFSRVSPLEELGELRLGSRPSRRGAARGLGDLRAIPWVFAWTQTRVNLPGWFGLGTGLAAVEDLGVLQAAYREWPMFSSLLDNAEMSLAKTDRDIAQRYLALGGRPELTERVLAEYDRTRDLVLKVTGHSRLLENRAVLSRAVDLRNPYVDALSHLQLRALEALRGEEADSLSEEDQQHLERLLLLSVNGVAAGLQNTG</sequence>
<dbReference type="GO" id="GO:0000287">
    <property type="term" value="F:magnesium ion binding"/>
    <property type="evidence" value="ECO:0007669"/>
    <property type="project" value="UniProtKB-UniRule"/>
</dbReference>
<evidence type="ECO:0000256" key="5">
    <source>
        <dbReference type="ARBA" id="ARBA00022842"/>
    </source>
</evidence>
<dbReference type="GO" id="GO:0006099">
    <property type="term" value="P:tricarboxylic acid cycle"/>
    <property type="evidence" value="ECO:0007669"/>
    <property type="project" value="InterPro"/>
</dbReference>
<protein>
    <recommendedName>
        <fullName evidence="4 9">Phosphoenolpyruvate carboxylase</fullName>
        <shortName evidence="9">PEPC</shortName>
        <shortName evidence="9">PEPCase</shortName>
        <ecNumber evidence="3 9">4.1.1.31</ecNumber>
    </recommendedName>
</protein>
<feature type="active site" evidence="9 10">
    <location>
        <position position="178"/>
    </location>
</feature>
<keyword evidence="6 9" id="KW-0456">Lyase</keyword>
<keyword evidence="12" id="KW-1185">Reference proteome</keyword>
<dbReference type="InterPro" id="IPR018129">
    <property type="entry name" value="PEP_COase_Lys_AS"/>
</dbReference>
<dbReference type="AlphaFoldDB" id="D7B6Q0"/>
<dbReference type="EC" id="4.1.1.31" evidence="3 9"/>
<dbReference type="InterPro" id="IPR022805">
    <property type="entry name" value="PEP_COase_bac/pln-type"/>
</dbReference>
<evidence type="ECO:0000256" key="8">
    <source>
        <dbReference type="ARBA" id="ARBA00048995"/>
    </source>
</evidence>
<comment type="similarity">
    <text evidence="2 9">Belongs to the PEPCase type 1 family.</text>
</comment>
<evidence type="ECO:0000256" key="10">
    <source>
        <dbReference type="PROSITE-ProRule" id="PRU10111"/>
    </source>
</evidence>
<comment type="cofactor">
    <cofactor evidence="9">
        <name>Mg(2+)</name>
        <dbReference type="ChEBI" id="CHEBI:18420"/>
    </cofactor>
</comment>
<dbReference type="PROSITE" id="PS00781">
    <property type="entry name" value="PEPCASE_1"/>
    <property type="match status" value="1"/>
</dbReference>
<dbReference type="GO" id="GO:0005829">
    <property type="term" value="C:cytosol"/>
    <property type="evidence" value="ECO:0007669"/>
    <property type="project" value="TreeGrafter"/>
</dbReference>
<keyword evidence="5 9" id="KW-0460">Magnesium</keyword>
<keyword evidence="7 9" id="KW-0120">Carbon dioxide fixation</keyword>
<evidence type="ECO:0000256" key="7">
    <source>
        <dbReference type="ARBA" id="ARBA00023300"/>
    </source>
</evidence>
<comment type="function">
    <text evidence="1 9">Forms oxaloacetate, a four-carbon dicarboxylic acid source for the tricarboxylic acid cycle.</text>
</comment>
<evidence type="ECO:0000256" key="4">
    <source>
        <dbReference type="ARBA" id="ARBA00022419"/>
    </source>
</evidence>
<dbReference type="Gene3D" id="1.20.1440.90">
    <property type="entry name" value="Phosphoenolpyruvate/pyruvate domain"/>
    <property type="match status" value="1"/>
</dbReference>
<evidence type="ECO:0000256" key="3">
    <source>
        <dbReference type="ARBA" id="ARBA00012305"/>
    </source>
</evidence>
<gene>
    <name evidence="9" type="primary">ppc</name>
    <name evidence="11" type="ordered locus">Ndas_3940</name>
</gene>
<dbReference type="GO" id="GO:0015977">
    <property type="term" value="P:carbon fixation"/>
    <property type="evidence" value="ECO:0007669"/>
    <property type="project" value="UniProtKB-UniRule"/>
</dbReference>
<feature type="active site" evidence="9">
    <location>
        <position position="572"/>
    </location>
</feature>
<dbReference type="GO" id="GO:0008964">
    <property type="term" value="F:phosphoenolpyruvate carboxylase activity"/>
    <property type="evidence" value="ECO:0007669"/>
    <property type="project" value="UniProtKB-UniRule"/>
</dbReference>
<dbReference type="KEGG" id="nda:Ndas_3940"/>
<dbReference type="PANTHER" id="PTHR30523:SF6">
    <property type="entry name" value="PHOSPHOENOLPYRUVATE CARBOXYLASE"/>
    <property type="match status" value="1"/>
</dbReference>
<dbReference type="HOGENOM" id="CLU_006557_2_0_11"/>
<dbReference type="HAMAP" id="MF_00595">
    <property type="entry name" value="PEPcase_type1"/>
    <property type="match status" value="1"/>
</dbReference>
<dbReference type="eggNOG" id="COG2352">
    <property type="taxonomic scope" value="Bacteria"/>
</dbReference>
<dbReference type="EMBL" id="CP002040">
    <property type="protein sequence ID" value="ADH69337.1"/>
    <property type="molecule type" value="Genomic_DNA"/>
</dbReference>
<reference evidence="11 12" key="1">
    <citation type="journal article" date="2010" name="Stand. Genomic Sci.">
        <title>Complete genome sequence of Nocardiopsis dassonvillei type strain (IMRU 509).</title>
        <authorList>
            <person name="Sun H."/>
            <person name="Lapidus A."/>
            <person name="Nolan M."/>
            <person name="Lucas S."/>
            <person name="Del Rio T.G."/>
            <person name="Tice H."/>
            <person name="Cheng J.F."/>
            <person name="Tapia R."/>
            <person name="Han C."/>
            <person name="Goodwin L."/>
            <person name="Pitluck S."/>
            <person name="Pagani I."/>
            <person name="Ivanova N."/>
            <person name="Mavromatis K."/>
            <person name="Mikhailova N."/>
            <person name="Pati A."/>
            <person name="Chen A."/>
            <person name="Palaniappan K."/>
            <person name="Land M."/>
            <person name="Hauser L."/>
            <person name="Chang Y.J."/>
            <person name="Jeffries C.D."/>
            <person name="Djao O.D."/>
            <person name="Rohde M."/>
            <person name="Sikorski J."/>
            <person name="Goker M."/>
            <person name="Woyke T."/>
            <person name="Bristow J."/>
            <person name="Eisen J.A."/>
            <person name="Markowitz V."/>
            <person name="Hugenholtz P."/>
            <person name="Kyrpides N.C."/>
            <person name="Klenk H.P."/>
        </authorList>
    </citation>
    <scope>NUCLEOTIDE SEQUENCE [LARGE SCALE GENOMIC DNA]</scope>
    <source>
        <strain evidence="12">ATCC 23218 / DSM 43111 / CIP 107115 / JCM 7437 / KCTC 9190 / NBRC 14626 / NCTC 10488 / NRRL B-5397 / IMRU 509</strain>
    </source>
</reference>
<evidence type="ECO:0000256" key="6">
    <source>
        <dbReference type="ARBA" id="ARBA00023239"/>
    </source>
</evidence>
<proteinExistence type="inferred from homology"/>
<organism evidence="11 12">
    <name type="scientific">Nocardiopsis dassonvillei (strain ATCC 23218 / DSM 43111 / CIP 107115 / JCM 7437 / KCTC 9190 / NBRC 14626 / NCTC 10488 / NRRL B-5397 / IMRU 509)</name>
    <name type="common">Actinomadura dassonvillei</name>
    <dbReference type="NCBI Taxonomy" id="446468"/>
    <lineage>
        <taxon>Bacteria</taxon>
        <taxon>Bacillati</taxon>
        <taxon>Actinomycetota</taxon>
        <taxon>Actinomycetes</taxon>
        <taxon>Streptosporangiales</taxon>
        <taxon>Nocardiopsidaceae</taxon>
        <taxon>Nocardiopsis</taxon>
    </lineage>
</organism>
<evidence type="ECO:0000313" key="11">
    <source>
        <dbReference type="EMBL" id="ADH69337.1"/>
    </source>
</evidence>
<evidence type="ECO:0000313" key="12">
    <source>
        <dbReference type="Proteomes" id="UP000002219"/>
    </source>
</evidence>
<dbReference type="InterPro" id="IPR021135">
    <property type="entry name" value="PEP_COase"/>
</dbReference>
<dbReference type="PRINTS" id="PR00150">
    <property type="entry name" value="PEPCARBXLASE"/>
</dbReference>
<dbReference type="STRING" id="446468.Ndas_3940"/>
<dbReference type="PANTHER" id="PTHR30523">
    <property type="entry name" value="PHOSPHOENOLPYRUVATE CARBOXYLASE"/>
    <property type="match status" value="1"/>
</dbReference>
<evidence type="ECO:0000256" key="9">
    <source>
        <dbReference type="HAMAP-Rule" id="MF_00595"/>
    </source>
</evidence>